<evidence type="ECO:0000256" key="1">
    <source>
        <dbReference type="SAM" id="MobiDB-lite"/>
    </source>
</evidence>
<proteinExistence type="predicted"/>
<feature type="compositionally biased region" description="Basic and acidic residues" evidence="1">
    <location>
        <begin position="59"/>
        <end position="92"/>
    </location>
</feature>
<dbReference type="EMBL" id="ATBP01000407">
    <property type="protein sequence ID" value="ETR70540.1"/>
    <property type="molecule type" value="Genomic_DNA"/>
</dbReference>
<sequence length="107" mass="12440">MDAATITEKLKSLNVNLDDYQNDDISKDFHTLFQIIEALQAENEKLKSKLEAALNEIGRLKGHDVQPSEKPDNKKDHSDISSEKERKKETTTTKKMKRQKPRNIKYR</sequence>
<evidence type="ECO:0000313" key="3">
    <source>
        <dbReference type="Proteomes" id="UP000189670"/>
    </source>
</evidence>
<organism evidence="2 3">
    <name type="scientific">Candidatus Magnetoglobus multicellularis str. Araruama</name>
    <dbReference type="NCBI Taxonomy" id="890399"/>
    <lineage>
        <taxon>Bacteria</taxon>
        <taxon>Pseudomonadati</taxon>
        <taxon>Thermodesulfobacteriota</taxon>
        <taxon>Desulfobacteria</taxon>
        <taxon>Desulfobacterales</taxon>
        <taxon>Desulfobacteraceae</taxon>
        <taxon>Candidatus Magnetoglobus</taxon>
    </lineage>
</organism>
<name>A0A1V1P6V0_9BACT</name>
<comment type="caution">
    <text evidence="2">The sequence shown here is derived from an EMBL/GenBank/DDBJ whole genome shotgun (WGS) entry which is preliminary data.</text>
</comment>
<dbReference type="AlphaFoldDB" id="A0A1V1P6V0"/>
<protein>
    <submittedName>
        <fullName evidence="2">Uncharacterized protein</fullName>
    </submittedName>
</protein>
<evidence type="ECO:0000313" key="2">
    <source>
        <dbReference type="EMBL" id="ETR70540.1"/>
    </source>
</evidence>
<reference evidence="3" key="1">
    <citation type="submission" date="2012-11" db="EMBL/GenBank/DDBJ databases">
        <authorList>
            <person name="Lucero-Rivera Y.E."/>
            <person name="Tovar-Ramirez D."/>
        </authorList>
    </citation>
    <scope>NUCLEOTIDE SEQUENCE [LARGE SCALE GENOMIC DNA]</scope>
    <source>
        <strain evidence="3">Araruama</strain>
    </source>
</reference>
<feature type="compositionally biased region" description="Basic residues" evidence="1">
    <location>
        <begin position="94"/>
        <end position="107"/>
    </location>
</feature>
<gene>
    <name evidence="2" type="ORF">OMM_08735</name>
</gene>
<accession>A0A1V1P6V0</accession>
<feature type="region of interest" description="Disordered" evidence="1">
    <location>
        <begin position="59"/>
        <end position="107"/>
    </location>
</feature>
<dbReference type="Proteomes" id="UP000189670">
    <property type="component" value="Unassembled WGS sequence"/>
</dbReference>